<dbReference type="Proteomes" id="UP001231518">
    <property type="component" value="Chromosome 8"/>
</dbReference>
<feature type="domain" description="FP protein C-terminal" evidence="1">
    <location>
        <begin position="221"/>
        <end position="271"/>
    </location>
</feature>
<proteinExistence type="predicted"/>
<protein>
    <recommendedName>
        <fullName evidence="1">FP protein C-terminal domain-containing protein</fullName>
    </recommendedName>
</protein>
<gene>
    <name evidence="2" type="ORF">PYW07_016701</name>
</gene>
<dbReference type="AlphaFoldDB" id="A0AAD7YKH7"/>
<dbReference type="Pfam" id="PF25298">
    <property type="entry name" value="Baculo_FP_2nd"/>
    <property type="match status" value="1"/>
</dbReference>
<name>A0AAD7YKH7_MYTSE</name>
<dbReference type="EMBL" id="JARGEI010000015">
    <property type="protein sequence ID" value="KAJ8719145.1"/>
    <property type="molecule type" value="Genomic_DNA"/>
</dbReference>
<accession>A0AAD7YKH7</accession>
<evidence type="ECO:0000313" key="3">
    <source>
        <dbReference type="Proteomes" id="UP001231518"/>
    </source>
</evidence>
<evidence type="ECO:0000259" key="1">
    <source>
        <dbReference type="Pfam" id="PF25298"/>
    </source>
</evidence>
<reference evidence="2" key="1">
    <citation type="submission" date="2023-03" db="EMBL/GenBank/DDBJ databases">
        <title>Chromosome-level genomes of two armyworms, Mythimna separata and Mythimna loreyi, provide insights into the biosynthesis and reception of sex pheromones.</title>
        <authorList>
            <person name="Zhao H."/>
        </authorList>
    </citation>
    <scope>NUCLEOTIDE SEQUENCE</scope>
    <source>
        <strain evidence="2">BeijingLab</strain>
        <tissue evidence="2">Pupa</tissue>
    </source>
</reference>
<evidence type="ECO:0000313" key="2">
    <source>
        <dbReference type="EMBL" id="KAJ8719145.1"/>
    </source>
</evidence>
<keyword evidence="3" id="KW-1185">Reference proteome</keyword>
<comment type="caution">
    <text evidence="2">The sequence shown here is derived from an EMBL/GenBank/DDBJ whole genome shotgun (WGS) entry which is preliminary data.</text>
</comment>
<organism evidence="2 3">
    <name type="scientific">Mythimna separata</name>
    <name type="common">Oriental armyworm</name>
    <name type="synonym">Pseudaletia separata</name>
    <dbReference type="NCBI Taxonomy" id="271217"/>
    <lineage>
        <taxon>Eukaryota</taxon>
        <taxon>Metazoa</taxon>
        <taxon>Ecdysozoa</taxon>
        <taxon>Arthropoda</taxon>
        <taxon>Hexapoda</taxon>
        <taxon>Insecta</taxon>
        <taxon>Pterygota</taxon>
        <taxon>Neoptera</taxon>
        <taxon>Endopterygota</taxon>
        <taxon>Lepidoptera</taxon>
        <taxon>Glossata</taxon>
        <taxon>Ditrysia</taxon>
        <taxon>Noctuoidea</taxon>
        <taxon>Noctuidae</taxon>
        <taxon>Noctuinae</taxon>
        <taxon>Hadenini</taxon>
        <taxon>Mythimna</taxon>
    </lineage>
</organism>
<dbReference type="InterPro" id="IPR057251">
    <property type="entry name" value="FP_C"/>
</dbReference>
<sequence>MDTELTPAFNDFKAELVDMLTKWKTDHDQLLRSWKADQDAILSKLVSDVSELKQQCLLNQTTNSEIERSMNFINNQHEDIISKVSKLEKERSENSEYICRLQKQIQDLHFQSRQATIELRNVPIKENENVQDLTSVLITVGNALGVDIPLSAFRDIYRIPGKPGLSRPIVAEFCSVSTRNDFLAKARTYNKKRPIPDKFNTQTIGIAGERKPVYIDEHLPPTVKKLLYETRQFAKTHNFSTWYSNGRILLRKDPADKPIQIKSEKCLTKLVGQQ</sequence>